<proteinExistence type="predicted"/>
<reference evidence="2" key="3">
    <citation type="submission" date="2021-09" db="EMBL/GenBank/DDBJ databases">
        <authorList>
            <person name="Gilroy R."/>
        </authorList>
    </citation>
    <scope>NUCLEOTIDE SEQUENCE</scope>
    <source>
        <strain evidence="2">6019</strain>
    </source>
</reference>
<reference evidence="2" key="2">
    <citation type="journal article" date="2021" name="PeerJ">
        <title>Extensive microbial diversity within the chicken gut microbiome revealed by metagenomics and culture.</title>
        <authorList>
            <person name="Gilroy R."/>
            <person name="Ravi A."/>
            <person name="Getino M."/>
            <person name="Pursley I."/>
            <person name="Horton D.L."/>
            <person name="Alikhan N.F."/>
            <person name="Baker D."/>
            <person name="Gharbi K."/>
            <person name="Hall N."/>
            <person name="Watson M."/>
            <person name="Adriaenssens E.M."/>
            <person name="Foster-Nyarko E."/>
            <person name="Jarju S."/>
            <person name="Secka A."/>
            <person name="Antonio M."/>
            <person name="Oren A."/>
            <person name="Chaudhuri R.R."/>
            <person name="La Ragione R."/>
            <person name="Hildebrand F."/>
            <person name="Pallen M.J."/>
        </authorList>
    </citation>
    <scope>NUCLEOTIDE SEQUENCE</scope>
    <source>
        <strain evidence="2">6019</strain>
    </source>
</reference>
<gene>
    <name evidence="2" type="ORF">K8V35_03025</name>
    <name evidence="3" type="ORF">SAMN05192557_0141</name>
</gene>
<dbReference type="PANTHER" id="PTHR43031">
    <property type="entry name" value="FAD-DEPENDENT OXIDOREDUCTASE"/>
    <property type="match status" value="1"/>
</dbReference>
<dbReference type="EMBL" id="DYYI01000028">
    <property type="protein sequence ID" value="HJE19308.1"/>
    <property type="molecule type" value="Genomic_DNA"/>
</dbReference>
<dbReference type="InterPro" id="IPR001763">
    <property type="entry name" value="Rhodanese-like_dom"/>
</dbReference>
<keyword evidence="3" id="KW-0808">Transferase</keyword>
<evidence type="ECO:0000313" key="3">
    <source>
        <dbReference type="EMBL" id="SEV81154.1"/>
    </source>
</evidence>
<evidence type="ECO:0000313" key="2">
    <source>
        <dbReference type="EMBL" id="HJE19308.1"/>
    </source>
</evidence>
<dbReference type="SUPFAM" id="SSF52821">
    <property type="entry name" value="Rhodanese/Cell cycle control phosphatase"/>
    <property type="match status" value="1"/>
</dbReference>
<name>A0A662Z0U1_9STAP</name>
<accession>A0A662Z0U1</accession>
<dbReference type="Gene3D" id="3.40.250.10">
    <property type="entry name" value="Rhodanese-like domain"/>
    <property type="match status" value="1"/>
</dbReference>
<dbReference type="Proteomes" id="UP000243605">
    <property type="component" value="Unassembled WGS sequence"/>
</dbReference>
<protein>
    <submittedName>
        <fullName evidence="2">Rhodanese-like domain-containing protein</fullName>
    </submittedName>
    <submittedName>
        <fullName evidence="3">Rhodanese-related sulfurtransferase</fullName>
    </submittedName>
</protein>
<organism evidence="3 4">
    <name type="scientific">Aliicoccus persicus</name>
    <dbReference type="NCBI Taxonomy" id="930138"/>
    <lineage>
        <taxon>Bacteria</taxon>
        <taxon>Bacillati</taxon>
        <taxon>Bacillota</taxon>
        <taxon>Bacilli</taxon>
        <taxon>Bacillales</taxon>
        <taxon>Staphylococcaceae</taxon>
        <taxon>Aliicoccus</taxon>
    </lineage>
</organism>
<dbReference type="InterPro" id="IPR036873">
    <property type="entry name" value="Rhodanese-like_dom_sf"/>
</dbReference>
<sequence length="101" mass="11484">MNEAINSSQVNEYKNLENHVLIDVRETDELEQTGFVPGAVHYPLSSFEDFIDEFDKDKTYVVMCHSGGRSRNVQEYLQGLGYKAINVEGGITLYDGEVEYL</sequence>
<evidence type="ECO:0000259" key="1">
    <source>
        <dbReference type="PROSITE" id="PS50206"/>
    </source>
</evidence>
<dbReference type="InterPro" id="IPR050229">
    <property type="entry name" value="GlpE_sulfurtransferase"/>
</dbReference>
<reference evidence="3 4" key="1">
    <citation type="submission" date="2016-10" db="EMBL/GenBank/DDBJ databases">
        <authorList>
            <person name="Varghese N."/>
            <person name="Submissions S."/>
        </authorList>
    </citation>
    <scope>NUCLEOTIDE SEQUENCE [LARGE SCALE GENOMIC DNA]</scope>
    <source>
        <strain evidence="3 4">IBRC-M10081</strain>
    </source>
</reference>
<dbReference type="PANTHER" id="PTHR43031:SF17">
    <property type="entry name" value="SULFURTRANSFERASE YTWF-RELATED"/>
    <property type="match status" value="1"/>
</dbReference>
<dbReference type="Proteomes" id="UP000763505">
    <property type="component" value="Unassembled WGS sequence"/>
</dbReference>
<dbReference type="EMBL" id="FOIT01000001">
    <property type="protein sequence ID" value="SEV81154.1"/>
    <property type="molecule type" value="Genomic_DNA"/>
</dbReference>
<dbReference type="SMART" id="SM00450">
    <property type="entry name" value="RHOD"/>
    <property type="match status" value="1"/>
</dbReference>
<keyword evidence="4" id="KW-1185">Reference proteome</keyword>
<dbReference type="Pfam" id="PF00581">
    <property type="entry name" value="Rhodanese"/>
    <property type="match status" value="1"/>
</dbReference>
<dbReference type="PROSITE" id="PS50206">
    <property type="entry name" value="RHODANESE_3"/>
    <property type="match status" value="1"/>
</dbReference>
<dbReference type="GO" id="GO:0016740">
    <property type="term" value="F:transferase activity"/>
    <property type="evidence" value="ECO:0007669"/>
    <property type="project" value="UniProtKB-KW"/>
</dbReference>
<dbReference type="AlphaFoldDB" id="A0A662Z0U1"/>
<feature type="domain" description="Rhodanese" evidence="1">
    <location>
        <begin position="15"/>
        <end position="100"/>
    </location>
</feature>
<dbReference type="OrthoDB" id="9800872at2"/>
<evidence type="ECO:0000313" key="4">
    <source>
        <dbReference type="Proteomes" id="UP000243605"/>
    </source>
</evidence>